<keyword evidence="2" id="KW-1185">Reference proteome</keyword>
<sequence>MPRWDEIRDDLFEAYIAVSPPLTKEQQEELTGIMRARGHDMVWNAIRYLLVPSLLQRGSSFSTFPEPVMGNTTHSWTAEAEQDLLRVLNTYYRPNAEDCKTLAAALKAKGYTVSENGLLLRGQLCTNLKSQVSSLEMASKPTNWDHDAHLALLQAIIENAPPTQFEWEPILEAVGRKGYAYTASAAL</sequence>
<protein>
    <submittedName>
        <fullName evidence="1">Uncharacterized protein</fullName>
    </submittedName>
</protein>
<evidence type="ECO:0000313" key="1">
    <source>
        <dbReference type="EMBL" id="KAK0651356.1"/>
    </source>
</evidence>
<dbReference type="AlphaFoldDB" id="A0AA39YH31"/>
<reference evidence="1" key="1">
    <citation type="submission" date="2023-06" db="EMBL/GenBank/DDBJ databases">
        <title>Genome-scale phylogeny and comparative genomics of the fungal order Sordariales.</title>
        <authorList>
            <consortium name="Lawrence Berkeley National Laboratory"/>
            <person name="Hensen N."/>
            <person name="Bonometti L."/>
            <person name="Westerberg I."/>
            <person name="Brannstrom I.O."/>
            <person name="Guillou S."/>
            <person name="Cros-Aarteil S."/>
            <person name="Calhoun S."/>
            <person name="Haridas S."/>
            <person name="Kuo A."/>
            <person name="Mondo S."/>
            <person name="Pangilinan J."/>
            <person name="Riley R."/>
            <person name="Labutti K."/>
            <person name="Andreopoulos B."/>
            <person name="Lipzen A."/>
            <person name="Chen C."/>
            <person name="Yanf M."/>
            <person name="Daum C."/>
            <person name="Ng V."/>
            <person name="Clum A."/>
            <person name="Steindorff A."/>
            <person name="Ohm R."/>
            <person name="Martin F."/>
            <person name="Silar P."/>
            <person name="Natvig D."/>
            <person name="Lalanne C."/>
            <person name="Gautier V."/>
            <person name="Ament-Velasquez S.L."/>
            <person name="Kruys A."/>
            <person name="Hutchinson M.I."/>
            <person name="Powell A.J."/>
            <person name="Barry K."/>
            <person name="Miller A.N."/>
            <person name="Grigoriev I.V."/>
            <person name="Debuchy R."/>
            <person name="Gladieux P."/>
            <person name="Thoren M.H."/>
            <person name="Johannesson H."/>
        </authorList>
    </citation>
    <scope>NUCLEOTIDE SEQUENCE</scope>
    <source>
        <strain evidence="1">SMH2532-1</strain>
    </source>
</reference>
<organism evidence="1 2">
    <name type="scientific">Cercophora newfieldiana</name>
    <dbReference type="NCBI Taxonomy" id="92897"/>
    <lineage>
        <taxon>Eukaryota</taxon>
        <taxon>Fungi</taxon>
        <taxon>Dikarya</taxon>
        <taxon>Ascomycota</taxon>
        <taxon>Pezizomycotina</taxon>
        <taxon>Sordariomycetes</taxon>
        <taxon>Sordariomycetidae</taxon>
        <taxon>Sordariales</taxon>
        <taxon>Lasiosphaeriaceae</taxon>
        <taxon>Cercophora</taxon>
    </lineage>
</organism>
<accession>A0AA39YH31</accession>
<evidence type="ECO:0000313" key="2">
    <source>
        <dbReference type="Proteomes" id="UP001174936"/>
    </source>
</evidence>
<gene>
    <name evidence="1" type="ORF">B0T16DRAFT_453833</name>
</gene>
<proteinExistence type="predicted"/>
<name>A0AA39YH31_9PEZI</name>
<dbReference type="Proteomes" id="UP001174936">
    <property type="component" value="Unassembled WGS sequence"/>
</dbReference>
<dbReference type="EMBL" id="JAULSV010000002">
    <property type="protein sequence ID" value="KAK0651356.1"/>
    <property type="molecule type" value="Genomic_DNA"/>
</dbReference>
<comment type="caution">
    <text evidence="1">The sequence shown here is derived from an EMBL/GenBank/DDBJ whole genome shotgun (WGS) entry which is preliminary data.</text>
</comment>